<feature type="non-terminal residue" evidence="1">
    <location>
        <position position="1"/>
    </location>
</feature>
<organism evidence="1 2">
    <name type="scientific">Acaulospora morrowiae</name>
    <dbReference type="NCBI Taxonomy" id="94023"/>
    <lineage>
        <taxon>Eukaryota</taxon>
        <taxon>Fungi</taxon>
        <taxon>Fungi incertae sedis</taxon>
        <taxon>Mucoromycota</taxon>
        <taxon>Glomeromycotina</taxon>
        <taxon>Glomeromycetes</taxon>
        <taxon>Diversisporales</taxon>
        <taxon>Acaulosporaceae</taxon>
        <taxon>Acaulospora</taxon>
    </lineage>
</organism>
<accession>A0A9N9IR88</accession>
<dbReference type="EMBL" id="CAJVPV010033371">
    <property type="protein sequence ID" value="CAG8746823.1"/>
    <property type="molecule type" value="Genomic_DNA"/>
</dbReference>
<sequence length="60" mass="6866">LNTQEKTRPDPKNPPATACQLRCECREAVMAVIVITSPTRNHKENDDLREMDEAKDLIRC</sequence>
<dbReference type="Proteomes" id="UP000789342">
    <property type="component" value="Unassembled WGS sequence"/>
</dbReference>
<proteinExistence type="predicted"/>
<keyword evidence="2" id="KW-1185">Reference proteome</keyword>
<dbReference type="AlphaFoldDB" id="A0A9N9IR88"/>
<protein>
    <submittedName>
        <fullName evidence="1">3482_t:CDS:1</fullName>
    </submittedName>
</protein>
<evidence type="ECO:0000313" key="2">
    <source>
        <dbReference type="Proteomes" id="UP000789342"/>
    </source>
</evidence>
<reference evidence="1" key="1">
    <citation type="submission" date="2021-06" db="EMBL/GenBank/DDBJ databases">
        <authorList>
            <person name="Kallberg Y."/>
            <person name="Tangrot J."/>
            <person name="Rosling A."/>
        </authorList>
    </citation>
    <scope>NUCLEOTIDE SEQUENCE</scope>
    <source>
        <strain evidence="1">CL551</strain>
    </source>
</reference>
<evidence type="ECO:0000313" key="1">
    <source>
        <dbReference type="EMBL" id="CAG8746823.1"/>
    </source>
</evidence>
<name>A0A9N9IR88_9GLOM</name>
<gene>
    <name evidence="1" type="ORF">AMORRO_LOCUS15097</name>
</gene>
<comment type="caution">
    <text evidence="1">The sequence shown here is derived from an EMBL/GenBank/DDBJ whole genome shotgun (WGS) entry which is preliminary data.</text>
</comment>